<dbReference type="GO" id="GO:0008270">
    <property type="term" value="F:zinc ion binding"/>
    <property type="evidence" value="ECO:0007669"/>
    <property type="project" value="UniProtKB-KW"/>
</dbReference>
<evidence type="ECO:0000313" key="14">
    <source>
        <dbReference type="EMBL" id="VDN58308.1"/>
    </source>
</evidence>
<reference evidence="14 16" key="2">
    <citation type="submission" date="2018-11" db="EMBL/GenBank/DDBJ databases">
        <authorList>
            <consortium name="Pathogen Informatics"/>
        </authorList>
    </citation>
    <scope>NUCLEOTIDE SEQUENCE [LARGE SCALE GENOMIC DNA]</scope>
</reference>
<feature type="domain" description="C2H2-type" evidence="13">
    <location>
        <begin position="481"/>
        <end position="509"/>
    </location>
</feature>
<evidence type="ECO:0000313" key="15">
    <source>
        <dbReference type="Proteomes" id="UP000038040"/>
    </source>
</evidence>
<dbReference type="AlphaFoldDB" id="A0A0N4UB38"/>
<keyword evidence="5 11" id="KW-0863">Zinc-finger</keyword>
<keyword evidence="4" id="KW-0677">Repeat</keyword>
<dbReference type="EMBL" id="UYYG01001167">
    <property type="protein sequence ID" value="VDN58308.1"/>
    <property type="molecule type" value="Genomic_DNA"/>
</dbReference>
<proteinExistence type="inferred from homology"/>
<dbReference type="InterPro" id="IPR028097">
    <property type="entry name" value="FAM91_C_dom"/>
</dbReference>
<dbReference type="Pfam" id="PF00096">
    <property type="entry name" value="zf-C2H2"/>
    <property type="match status" value="1"/>
</dbReference>
<dbReference type="GO" id="GO:0003677">
    <property type="term" value="F:DNA binding"/>
    <property type="evidence" value="ECO:0007669"/>
    <property type="project" value="UniProtKB-KW"/>
</dbReference>
<dbReference type="Pfam" id="PF14648">
    <property type="entry name" value="FAM91_C"/>
    <property type="match status" value="1"/>
</dbReference>
<reference evidence="17" key="1">
    <citation type="submission" date="2017-02" db="UniProtKB">
        <authorList>
            <consortium name="WormBaseParasite"/>
        </authorList>
    </citation>
    <scope>IDENTIFICATION</scope>
</reference>
<dbReference type="FunFam" id="3.30.160.60:FF:000325">
    <property type="entry name" value="ZFP90 zinc finger protein"/>
    <property type="match status" value="1"/>
</dbReference>
<dbReference type="GO" id="GO:0005634">
    <property type="term" value="C:nucleus"/>
    <property type="evidence" value="ECO:0007669"/>
    <property type="project" value="UniProtKB-SubCell"/>
</dbReference>
<dbReference type="SMART" id="SM00225">
    <property type="entry name" value="BTB"/>
    <property type="match status" value="2"/>
</dbReference>
<evidence type="ECO:0000256" key="1">
    <source>
        <dbReference type="ARBA" id="ARBA00004123"/>
    </source>
</evidence>
<evidence type="ECO:0000256" key="7">
    <source>
        <dbReference type="ARBA" id="ARBA00023015"/>
    </source>
</evidence>
<evidence type="ECO:0000256" key="6">
    <source>
        <dbReference type="ARBA" id="ARBA00022833"/>
    </source>
</evidence>
<comment type="subcellular location">
    <subcellularLocation>
        <location evidence="1">Nucleus</location>
    </subcellularLocation>
</comment>
<evidence type="ECO:0000259" key="13">
    <source>
        <dbReference type="PROSITE" id="PS50157"/>
    </source>
</evidence>
<feature type="domain" description="BTB" evidence="12">
    <location>
        <begin position="5"/>
        <end position="76"/>
    </location>
</feature>
<evidence type="ECO:0000256" key="10">
    <source>
        <dbReference type="ARBA" id="ARBA00023242"/>
    </source>
</evidence>
<dbReference type="Proteomes" id="UP000274756">
    <property type="component" value="Unassembled WGS sequence"/>
</dbReference>
<dbReference type="SUPFAM" id="SSF57667">
    <property type="entry name" value="beta-beta-alpha zinc fingers"/>
    <property type="match status" value="2"/>
</dbReference>
<keyword evidence="9" id="KW-0804">Transcription</keyword>
<evidence type="ECO:0000256" key="5">
    <source>
        <dbReference type="ARBA" id="ARBA00022771"/>
    </source>
</evidence>
<dbReference type="PROSITE" id="PS50097">
    <property type="entry name" value="BTB"/>
    <property type="match status" value="2"/>
</dbReference>
<dbReference type="SMART" id="SM00355">
    <property type="entry name" value="ZnF_C2H2"/>
    <property type="match status" value="4"/>
</dbReference>
<keyword evidence="16" id="KW-1185">Reference proteome</keyword>
<keyword evidence="7" id="KW-0805">Transcription regulation</keyword>
<dbReference type="Gene3D" id="3.30.160.60">
    <property type="entry name" value="Classic Zinc Finger"/>
    <property type="match status" value="2"/>
</dbReference>
<evidence type="ECO:0000256" key="9">
    <source>
        <dbReference type="ARBA" id="ARBA00023163"/>
    </source>
</evidence>
<dbReference type="OrthoDB" id="275996at2759"/>
<dbReference type="InterPro" id="IPR011333">
    <property type="entry name" value="SKP1/BTB/POZ_sf"/>
</dbReference>
<evidence type="ECO:0000313" key="16">
    <source>
        <dbReference type="Proteomes" id="UP000274756"/>
    </source>
</evidence>
<organism evidence="15 17">
    <name type="scientific">Dracunculus medinensis</name>
    <name type="common">Guinea worm</name>
    <dbReference type="NCBI Taxonomy" id="318479"/>
    <lineage>
        <taxon>Eukaryota</taxon>
        <taxon>Metazoa</taxon>
        <taxon>Ecdysozoa</taxon>
        <taxon>Nematoda</taxon>
        <taxon>Chromadorea</taxon>
        <taxon>Rhabditida</taxon>
        <taxon>Spirurina</taxon>
        <taxon>Dracunculoidea</taxon>
        <taxon>Dracunculidae</taxon>
        <taxon>Dracunculus</taxon>
    </lineage>
</organism>
<dbReference type="SUPFAM" id="SSF54695">
    <property type="entry name" value="POZ domain"/>
    <property type="match status" value="2"/>
</dbReference>
<dbReference type="InterPro" id="IPR000210">
    <property type="entry name" value="BTB/POZ_dom"/>
</dbReference>
<evidence type="ECO:0000256" key="2">
    <source>
        <dbReference type="ARBA" id="ARBA00010319"/>
    </source>
</evidence>
<keyword evidence="10" id="KW-0539">Nucleus</keyword>
<evidence type="ECO:0000259" key="12">
    <source>
        <dbReference type="PROSITE" id="PS50097"/>
    </source>
</evidence>
<dbReference type="STRING" id="318479.A0A0N4UB38"/>
<accession>A0A0N4UB38</accession>
<dbReference type="InterPro" id="IPR013087">
    <property type="entry name" value="Znf_C2H2_type"/>
</dbReference>
<name>A0A0N4UB38_DRAME</name>
<dbReference type="PROSITE" id="PS50157">
    <property type="entry name" value="ZINC_FINGER_C2H2_2"/>
    <property type="match status" value="3"/>
</dbReference>
<protein>
    <submittedName>
        <fullName evidence="17">Myoneurin-like</fullName>
    </submittedName>
</protein>
<evidence type="ECO:0000256" key="3">
    <source>
        <dbReference type="ARBA" id="ARBA00022723"/>
    </source>
</evidence>
<dbReference type="Pfam" id="PF00651">
    <property type="entry name" value="BTB"/>
    <property type="match status" value="2"/>
</dbReference>
<evidence type="ECO:0000256" key="8">
    <source>
        <dbReference type="ARBA" id="ARBA00023125"/>
    </source>
</evidence>
<keyword evidence="8" id="KW-0238">DNA-binding</keyword>
<keyword evidence="6" id="KW-0862">Zinc</keyword>
<dbReference type="FunFam" id="3.30.160.60:FF:000100">
    <property type="entry name" value="Zinc finger 45-like"/>
    <property type="match status" value="1"/>
</dbReference>
<sequence length="1339" mass="152027">MEQSVDVVIRCGGKFVTSAHKLVLAAYSTHFEAALIAVQNSKPVTLDIDPDIIDVQKDSLLEIIIFMYTGRFKRPSRLTVKSVRDLGCHSLVHLLESEEARSYPDCVLEDSLHSHQLLQAAFRFYKYNSKFTDCIVNYQNTPVAQCHRLILCAYSEHFEMVLKNVNHNGIMNINIDPVDTGISSTDLRNIIDFMYTGCIRTTIKRCRVLRQSALALEVFSLVEAIDYELGVEDNLSRVEDYDNEQLSVTDKESVDNAVGINQSESDEALCERLQWFVQMQYLATLPEKELLRGNQNGEQGLQEGEFTSYSDIYSAFVSGPRRGRKGGSYGSTQESMRIKGSKEFFSNIESDVCGVKTEPLSVNGLNNSVKGDLTPAVTLSFTPSGKRYRMFDSFGYGLPEILGSKEITVPLLVGDQQVMMEKPFKCPFCDHRTKEKSAVDKHIRCKHTLETPYKCPYCNQGFKVQSNLVRHIRAHTGEKPYTCKKCGTTYADKKNMDAHVFRQHLKMKPISCPVAGCLAKFWRRDRLDLHCKKTHGCDSFYPNLGRMSDKDVEQHIQMNVVWAKLPEDIRIVLGNSQREYDKLILEYSIKNQLRYKGNIVRYVKKSEEMYYDILLKYSETHLMLYPYHLSDIVVRELRMTPFNYYINIIMDLINAERSYDSLPNFAAADAMRLLGIGRNQYIELMNQSRGTRKIFRKSKSLREMLPMKPVTISIEPWWILCPGSVLESDIKFLSKDEKDILDMLLDEGPQLVATLDANLVQKLYHRGLAYLDVPIKDSDYIFVPTLDGFVMNRVIGDYFENLLYQIFVAIDEQSTVAELSETLNIDLQLVKNAVSVFCRLGFAKKRVTGLENLALHSTWASYMVVTEAGLEDTSTTTITTELSELSTSFVNSGVVEDDDDADFNPVESANSVDLPSNISPVSNSSAVIPTPAATSDGSKRIAFFFDSSLTAFLMMGNLSPSLKNHAVTLFEVGKLSDESLENFTDELQNINHFVEGEAQRYSQHAQTLLLTIRSLRDKNELDLIRGESLLSLDHATRLRLINRAYRFVVSMAPMNSEACPLSLPSVAHFGPAVPEVASCWFRLYLYNILSDGPISMYIPKGRRITELPRSFWKSRRLLLTTSAHDPIIVSSYNCLVPLNDTLKTHAVFLQEYSVTTNDLEIVNVPFPFENSPDGEKNDFVDHPSVCLLAEKLSLQENCGYIVLLLKKMSNDMESILSMNNSIISKDPRKICAYRTKLYSNESLSDFVVFDCIFGIPLFDEKLNRIICDRIKSCALFDQNRSTIVQFANHGLTMSLREMIDNFQDYDDIKPIFAKENDPCYHPPIQTLLFNGRKTVVVPD</sequence>
<gene>
    <name evidence="14" type="ORF">DME_LOCUS8281</name>
</gene>
<feature type="domain" description="C2H2-type" evidence="13">
    <location>
        <begin position="453"/>
        <end position="480"/>
    </location>
</feature>
<dbReference type="PROSITE" id="PS00028">
    <property type="entry name" value="ZINC_FINGER_C2H2_1"/>
    <property type="match status" value="3"/>
</dbReference>
<dbReference type="InterPro" id="IPR039199">
    <property type="entry name" value="FAM91"/>
</dbReference>
<dbReference type="WBParaSite" id="DME_0000439801-mRNA-1">
    <property type="protein sequence ID" value="DME_0000439801-mRNA-1"/>
    <property type="gene ID" value="DME_0000439801"/>
</dbReference>
<dbReference type="Gene3D" id="3.30.710.10">
    <property type="entry name" value="Potassium Channel Kv1.1, Chain A"/>
    <property type="match status" value="2"/>
</dbReference>
<dbReference type="InterPro" id="IPR028091">
    <property type="entry name" value="FAM91_N_dom"/>
</dbReference>
<dbReference type="Proteomes" id="UP000038040">
    <property type="component" value="Unplaced"/>
</dbReference>
<evidence type="ECO:0000256" key="11">
    <source>
        <dbReference type="PROSITE-ProRule" id="PRU00042"/>
    </source>
</evidence>
<dbReference type="PANTHER" id="PTHR28441:SF2">
    <property type="entry name" value="PROTEIN FAM91A1"/>
    <property type="match status" value="1"/>
</dbReference>
<dbReference type="InterPro" id="IPR036236">
    <property type="entry name" value="Znf_C2H2_sf"/>
</dbReference>
<dbReference type="CDD" id="cd18186">
    <property type="entry name" value="BTB_POZ_ZBTB_KLHL-like"/>
    <property type="match status" value="2"/>
</dbReference>
<feature type="domain" description="BTB" evidence="12">
    <location>
        <begin position="132"/>
        <end position="203"/>
    </location>
</feature>
<dbReference type="PANTHER" id="PTHR28441">
    <property type="entry name" value="PROTEIN FAM91A1"/>
    <property type="match status" value="1"/>
</dbReference>
<feature type="domain" description="C2H2-type" evidence="13">
    <location>
        <begin position="424"/>
        <end position="452"/>
    </location>
</feature>
<dbReference type="Pfam" id="PF14647">
    <property type="entry name" value="FAM91_N"/>
    <property type="match status" value="1"/>
</dbReference>
<evidence type="ECO:0000313" key="17">
    <source>
        <dbReference type="WBParaSite" id="DME_0000439801-mRNA-1"/>
    </source>
</evidence>
<comment type="similarity">
    <text evidence="2">Belongs to the FAM91 family.</text>
</comment>
<evidence type="ECO:0000256" key="4">
    <source>
        <dbReference type="ARBA" id="ARBA00022737"/>
    </source>
</evidence>
<keyword evidence="3" id="KW-0479">Metal-binding</keyword>